<evidence type="ECO:0000313" key="1">
    <source>
        <dbReference type="EMBL" id="AEV31705.1"/>
    </source>
</evidence>
<proteinExistence type="predicted"/>
<keyword evidence="2" id="KW-1185">Reference proteome</keyword>
<dbReference type="AlphaFoldDB" id="G8R1G6"/>
<dbReference type="Proteomes" id="UP000005631">
    <property type="component" value="Chromosome"/>
</dbReference>
<reference evidence="1 2" key="1">
    <citation type="journal article" date="2012" name="Stand. Genomic Sci.">
        <title>Genome sequence of the orange-pigmented seawater bacterium Owenweeksia hongkongensis type strain (UST20020801(T)).</title>
        <authorList>
            <person name="Riedel T."/>
            <person name="Held B."/>
            <person name="Nolan M."/>
            <person name="Lucas S."/>
            <person name="Lapidus A."/>
            <person name="Tice H."/>
            <person name="Del Rio T.G."/>
            <person name="Cheng J.F."/>
            <person name="Han C."/>
            <person name="Tapia R."/>
            <person name="Goodwin L.A."/>
            <person name="Pitluck S."/>
            <person name="Liolios K."/>
            <person name="Mavromatis K."/>
            <person name="Pagani I."/>
            <person name="Ivanova N."/>
            <person name="Mikhailova N."/>
            <person name="Pati A."/>
            <person name="Chen A."/>
            <person name="Palaniappan K."/>
            <person name="Rohde M."/>
            <person name="Tindall B.J."/>
            <person name="Detter J.C."/>
            <person name="Goker M."/>
            <person name="Woyke T."/>
            <person name="Bristow J."/>
            <person name="Eisen J.A."/>
            <person name="Markowitz V."/>
            <person name="Hugenholtz P."/>
            <person name="Klenk H.P."/>
            <person name="Kyrpides N.C."/>
        </authorList>
    </citation>
    <scope>NUCLEOTIDE SEQUENCE</scope>
    <source>
        <strain evidence="2">DSM 17368 / JCM 12287 / NRRL B-23963</strain>
    </source>
</reference>
<sequence length="49" mass="5703">MKNSNSLINVTNIVRDFLQNEAKTLEISRGKMLRDEDPEKDIHKYLKVG</sequence>
<protein>
    <submittedName>
        <fullName evidence="1">Uncharacterized protein</fullName>
    </submittedName>
</protein>
<accession>G8R1G6</accession>
<dbReference type="EMBL" id="CP003156">
    <property type="protein sequence ID" value="AEV31705.1"/>
    <property type="molecule type" value="Genomic_DNA"/>
</dbReference>
<dbReference type="HOGENOM" id="CLU_3138529_0_0_10"/>
<name>G8R1G6_OWEHD</name>
<dbReference type="STRING" id="926562.Oweho_0691"/>
<evidence type="ECO:0000313" key="2">
    <source>
        <dbReference type="Proteomes" id="UP000005631"/>
    </source>
</evidence>
<organism evidence="1 2">
    <name type="scientific">Owenweeksia hongkongensis (strain DSM 17368 / CIP 108786 / JCM 12287 / NRRL B-23963 / UST20020801)</name>
    <dbReference type="NCBI Taxonomy" id="926562"/>
    <lineage>
        <taxon>Bacteria</taxon>
        <taxon>Pseudomonadati</taxon>
        <taxon>Bacteroidota</taxon>
        <taxon>Flavobacteriia</taxon>
        <taxon>Flavobacteriales</taxon>
        <taxon>Owenweeksiaceae</taxon>
        <taxon>Owenweeksia</taxon>
    </lineage>
</organism>
<dbReference type="RefSeq" id="WP_014201066.1">
    <property type="nucleotide sequence ID" value="NC_016599.1"/>
</dbReference>
<gene>
    <name evidence="1" type="ordered locus">Oweho_0691</name>
</gene>
<dbReference type="KEGG" id="oho:Oweho_0691"/>